<dbReference type="RefSeq" id="WP_229158357.1">
    <property type="nucleotide sequence ID" value="NZ_JAJEWP010000001.1"/>
</dbReference>
<gene>
    <name evidence="1" type="ORF">LJ739_06725</name>
</gene>
<sequence length="186" mass="19468">MGFFDRLTGKTAADASREAAQTQVEYGEKASSLLDPFKKIGEQGLNLSGFLTDPNQQYEYLQGNPIFQASLDNANNVTSRIAAARSRLSAGDTALDLSKNFLTSAYPLIQDQKQSIGDLLNFGQATAINQGNLLTGQGAALAGGIVGGENARAQGYQNLFDLSGSILGSDTGQGLINKGLSFIGLG</sequence>
<name>A0ABS8G7Z1_9ALTE</name>
<dbReference type="Proteomes" id="UP001520878">
    <property type="component" value="Unassembled WGS sequence"/>
</dbReference>
<reference evidence="1 2" key="1">
    <citation type="submission" date="2021-10" db="EMBL/GenBank/DDBJ databases">
        <title>Draft genome of Aestuariibacter halophilus JC2043.</title>
        <authorList>
            <person name="Emsley S.A."/>
            <person name="Pfannmuller K.M."/>
            <person name="Ushijima B."/>
            <person name="Saw J.H."/>
            <person name="Videau P."/>
        </authorList>
    </citation>
    <scope>NUCLEOTIDE SEQUENCE [LARGE SCALE GENOMIC DNA]</scope>
    <source>
        <strain evidence="1 2">JC2043</strain>
    </source>
</reference>
<keyword evidence="2" id="KW-1185">Reference proteome</keyword>
<evidence type="ECO:0000313" key="1">
    <source>
        <dbReference type="EMBL" id="MCC2615930.1"/>
    </source>
</evidence>
<dbReference type="EMBL" id="JAJEWP010000001">
    <property type="protein sequence ID" value="MCC2615930.1"/>
    <property type="molecule type" value="Genomic_DNA"/>
</dbReference>
<proteinExistence type="predicted"/>
<accession>A0ABS8G7Z1</accession>
<protein>
    <submittedName>
        <fullName evidence="1">Uncharacterized protein</fullName>
    </submittedName>
</protein>
<evidence type="ECO:0000313" key="2">
    <source>
        <dbReference type="Proteomes" id="UP001520878"/>
    </source>
</evidence>
<comment type="caution">
    <text evidence="1">The sequence shown here is derived from an EMBL/GenBank/DDBJ whole genome shotgun (WGS) entry which is preliminary data.</text>
</comment>
<organism evidence="1 2">
    <name type="scientific">Fluctibacter halophilus</name>
    <dbReference type="NCBI Taxonomy" id="226011"/>
    <lineage>
        <taxon>Bacteria</taxon>
        <taxon>Pseudomonadati</taxon>
        <taxon>Pseudomonadota</taxon>
        <taxon>Gammaproteobacteria</taxon>
        <taxon>Alteromonadales</taxon>
        <taxon>Alteromonadaceae</taxon>
        <taxon>Fluctibacter</taxon>
    </lineage>
</organism>